<protein>
    <recommendedName>
        <fullName evidence="4">Major facilitator superfamily (MFS) profile domain-containing protein</fullName>
    </recommendedName>
</protein>
<dbReference type="Proteomes" id="UP001500212">
    <property type="component" value="Unassembled WGS sequence"/>
</dbReference>
<dbReference type="RefSeq" id="WP_345360856.1">
    <property type="nucleotide sequence ID" value="NZ_BAABHJ010000022.1"/>
</dbReference>
<name>A0ABP8TP76_9ACTN</name>
<keyword evidence="1" id="KW-0812">Transmembrane</keyword>
<evidence type="ECO:0000313" key="2">
    <source>
        <dbReference type="EMBL" id="GAA4613050.1"/>
    </source>
</evidence>
<gene>
    <name evidence="2" type="ORF">GCM10023195_56330</name>
</gene>
<keyword evidence="3" id="KW-1185">Reference proteome</keyword>
<organism evidence="2 3">
    <name type="scientific">Actinoallomurus liliacearum</name>
    <dbReference type="NCBI Taxonomy" id="1080073"/>
    <lineage>
        <taxon>Bacteria</taxon>
        <taxon>Bacillati</taxon>
        <taxon>Actinomycetota</taxon>
        <taxon>Actinomycetes</taxon>
        <taxon>Streptosporangiales</taxon>
        <taxon>Thermomonosporaceae</taxon>
        <taxon>Actinoallomurus</taxon>
    </lineage>
</organism>
<proteinExistence type="predicted"/>
<sequence>MLGTLFTALSAPAVLGMREAFVLFLAGQVVIALVITVFGRKLPDLR</sequence>
<comment type="caution">
    <text evidence="2">The sequence shown here is derived from an EMBL/GenBank/DDBJ whole genome shotgun (WGS) entry which is preliminary data.</text>
</comment>
<evidence type="ECO:0000256" key="1">
    <source>
        <dbReference type="SAM" id="Phobius"/>
    </source>
</evidence>
<feature type="transmembrane region" description="Helical" evidence="1">
    <location>
        <begin position="20"/>
        <end position="39"/>
    </location>
</feature>
<evidence type="ECO:0008006" key="4">
    <source>
        <dbReference type="Google" id="ProtNLM"/>
    </source>
</evidence>
<accession>A0ABP8TP76</accession>
<keyword evidence="1" id="KW-0472">Membrane</keyword>
<reference evidence="3" key="1">
    <citation type="journal article" date="2019" name="Int. J. Syst. Evol. Microbiol.">
        <title>The Global Catalogue of Microorganisms (GCM) 10K type strain sequencing project: providing services to taxonomists for standard genome sequencing and annotation.</title>
        <authorList>
            <consortium name="The Broad Institute Genomics Platform"/>
            <consortium name="The Broad Institute Genome Sequencing Center for Infectious Disease"/>
            <person name="Wu L."/>
            <person name="Ma J."/>
        </authorList>
    </citation>
    <scope>NUCLEOTIDE SEQUENCE [LARGE SCALE GENOMIC DNA]</scope>
    <source>
        <strain evidence="3">JCM 17938</strain>
    </source>
</reference>
<dbReference type="EMBL" id="BAABHJ010000022">
    <property type="protein sequence ID" value="GAA4613050.1"/>
    <property type="molecule type" value="Genomic_DNA"/>
</dbReference>
<keyword evidence="1" id="KW-1133">Transmembrane helix</keyword>
<evidence type="ECO:0000313" key="3">
    <source>
        <dbReference type="Proteomes" id="UP001500212"/>
    </source>
</evidence>